<dbReference type="Proteomes" id="UP000001058">
    <property type="component" value="Unassembled WGS sequence"/>
</dbReference>
<dbReference type="InParanoid" id="D8UHI6"/>
<dbReference type="KEGG" id="vcn:VOLCADRAFT_99320"/>
<feature type="region of interest" description="Disordered" evidence="1">
    <location>
        <begin position="164"/>
        <end position="184"/>
    </location>
</feature>
<dbReference type="OrthoDB" id="535237at2759"/>
<evidence type="ECO:0000313" key="3">
    <source>
        <dbReference type="Proteomes" id="UP000001058"/>
    </source>
</evidence>
<evidence type="ECO:0000313" key="2">
    <source>
        <dbReference type="EMBL" id="EFJ40832.1"/>
    </source>
</evidence>
<keyword evidence="3" id="KW-1185">Reference proteome</keyword>
<gene>
    <name evidence="2" type="ORF">VOLCADRAFT_99320</name>
</gene>
<proteinExistence type="predicted"/>
<name>D8UHI6_VOLCA</name>
<organism evidence="3">
    <name type="scientific">Volvox carteri f. nagariensis</name>
    <dbReference type="NCBI Taxonomy" id="3068"/>
    <lineage>
        <taxon>Eukaryota</taxon>
        <taxon>Viridiplantae</taxon>
        <taxon>Chlorophyta</taxon>
        <taxon>core chlorophytes</taxon>
        <taxon>Chlorophyceae</taxon>
        <taxon>CS clade</taxon>
        <taxon>Chlamydomonadales</taxon>
        <taxon>Volvocaceae</taxon>
        <taxon>Volvox</taxon>
    </lineage>
</organism>
<sequence>MSDYRKEADRLRMLRQTQQQGSPSLQLPTRGPIQAEYHRPAANVHALVQRHYFPEEGLVLDGVGEPANADVADAADVADRLSKYQNLCQRRAAETSKAIQAEKDAKMKLALSTRERLQNAKAFGLRVALGNLKASPRNPTKGKGLCQRSSSSAARNVQRCAHDRGNGRLQNNRAATRPEPSTCERSGQQLNQLQGQATNLNRVAKAYKGRPLPLVVSVDDEPGMARIAQKVSELREKLELPRLCACPNRANIFDPTYVTKCARNCPLYMQPERFASLLTTWLREKDII</sequence>
<dbReference type="RefSeq" id="XP_002958101.1">
    <property type="nucleotide sequence ID" value="XM_002958055.1"/>
</dbReference>
<evidence type="ECO:0000256" key="1">
    <source>
        <dbReference type="SAM" id="MobiDB-lite"/>
    </source>
</evidence>
<accession>D8UHI6</accession>
<reference evidence="2 3" key="1">
    <citation type="journal article" date="2010" name="Science">
        <title>Genomic analysis of organismal complexity in the multicellular green alga Volvox carteri.</title>
        <authorList>
            <person name="Prochnik S.E."/>
            <person name="Umen J."/>
            <person name="Nedelcu A.M."/>
            <person name="Hallmann A."/>
            <person name="Miller S.M."/>
            <person name="Nishii I."/>
            <person name="Ferris P."/>
            <person name="Kuo A."/>
            <person name="Mitros T."/>
            <person name="Fritz-Laylin L.K."/>
            <person name="Hellsten U."/>
            <person name="Chapman J."/>
            <person name="Simakov O."/>
            <person name="Rensing S.A."/>
            <person name="Terry A."/>
            <person name="Pangilinan J."/>
            <person name="Kapitonov V."/>
            <person name="Jurka J."/>
            <person name="Salamov A."/>
            <person name="Shapiro H."/>
            <person name="Schmutz J."/>
            <person name="Grimwood J."/>
            <person name="Lindquist E."/>
            <person name="Lucas S."/>
            <person name="Grigoriev I.V."/>
            <person name="Schmitt R."/>
            <person name="Kirk D."/>
            <person name="Rokhsar D.S."/>
        </authorList>
    </citation>
    <scope>NUCLEOTIDE SEQUENCE [LARGE SCALE GENOMIC DNA]</scope>
    <source>
        <strain evidence="3">f. Nagariensis / Eve</strain>
    </source>
</reference>
<protein>
    <submittedName>
        <fullName evidence="2">Uncharacterized protein</fullName>
    </submittedName>
</protein>
<dbReference type="GeneID" id="9623224"/>
<dbReference type="AlphaFoldDB" id="D8UHI6"/>
<dbReference type="EMBL" id="GL378406">
    <property type="protein sequence ID" value="EFJ40832.1"/>
    <property type="molecule type" value="Genomic_DNA"/>
</dbReference>